<evidence type="ECO:0000313" key="4">
    <source>
        <dbReference type="Proteomes" id="UP000199340"/>
    </source>
</evidence>
<gene>
    <name evidence="3" type="ORF">SAMN05421850_104174</name>
</gene>
<feature type="transmembrane region" description="Helical" evidence="1">
    <location>
        <begin position="46"/>
        <end position="64"/>
    </location>
</feature>
<dbReference type="RefSeq" id="WP_090028510.1">
    <property type="nucleotide sequence ID" value="NZ_FNEB01000004.1"/>
</dbReference>
<dbReference type="GO" id="GO:0003677">
    <property type="term" value="F:DNA binding"/>
    <property type="evidence" value="ECO:0007669"/>
    <property type="project" value="UniProtKB-KW"/>
</dbReference>
<dbReference type="STRING" id="490829.SAMN05421850_104174"/>
<protein>
    <submittedName>
        <fullName evidence="3">LytTr DNA-binding domain-containing protein</fullName>
    </submittedName>
</protein>
<keyword evidence="3" id="KW-0238">DNA-binding</keyword>
<keyword evidence="1" id="KW-1133">Transmembrane helix</keyword>
<keyword evidence="1" id="KW-0812">Transmembrane</keyword>
<evidence type="ECO:0000313" key="3">
    <source>
        <dbReference type="EMBL" id="SDI66821.1"/>
    </source>
</evidence>
<dbReference type="AlphaFoldDB" id="A0A1G8MFX1"/>
<organism evidence="3 4">
    <name type="scientific">Lutimaribacter saemankumensis</name>
    <dbReference type="NCBI Taxonomy" id="490829"/>
    <lineage>
        <taxon>Bacteria</taxon>
        <taxon>Pseudomonadati</taxon>
        <taxon>Pseudomonadota</taxon>
        <taxon>Alphaproteobacteria</taxon>
        <taxon>Rhodobacterales</taxon>
        <taxon>Roseobacteraceae</taxon>
        <taxon>Lutimaribacter</taxon>
    </lineage>
</organism>
<keyword evidence="1" id="KW-0472">Membrane</keyword>
<dbReference type="OrthoDB" id="7028951at2"/>
<dbReference type="Proteomes" id="UP000199340">
    <property type="component" value="Unassembled WGS sequence"/>
</dbReference>
<accession>A0A1G8MFX1</accession>
<proteinExistence type="predicted"/>
<keyword evidence="4" id="KW-1185">Reference proteome</keyword>
<dbReference type="SMART" id="SM00850">
    <property type="entry name" value="LytTR"/>
    <property type="match status" value="1"/>
</dbReference>
<name>A0A1G8MFX1_9RHOB</name>
<dbReference type="InterPro" id="IPR007492">
    <property type="entry name" value="LytTR_DNA-bd_dom"/>
</dbReference>
<dbReference type="Gene3D" id="2.40.50.1020">
    <property type="entry name" value="LytTr DNA-binding domain"/>
    <property type="match status" value="1"/>
</dbReference>
<evidence type="ECO:0000256" key="1">
    <source>
        <dbReference type="SAM" id="Phobius"/>
    </source>
</evidence>
<sequence length="205" mass="22756">MRKDRPILFEATATILMVLVCTPFVAALTDFLDSEGCREAGCFGEMAFYTALTTVIVFVVRRVIPGFEELVFFARDEHGNLQLVAPSPVPPKQVEAIPRPRLYQRLPKGETGTVLHLTASGHFVTVTLSTGEYKIRMRFTDAVNEMDMIEGYCTHRSHWVARAAVAGHGRVDGKPVLILENGMEVPVSRTYRPEMEAAGLIPHQA</sequence>
<dbReference type="Pfam" id="PF04397">
    <property type="entry name" value="LytTR"/>
    <property type="match status" value="1"/>
</dbReference>
<feature type="domain" description="HTH LytTR-type" evidence="2">
    <location>
        <begin position="97"/>
        <end position="201"/>
    </location>
</feature>
<evidence type="ECO:0000259" key="2">
    <source>
        <dbReference type="PROSITE" id="PS50930"/>
    </source>
</evidence>
<dbReference type="EMBL" id="FNEB01000004">
    <property type="protein sequence ID" value="SDI66821.1"/>
    <property type="molecule type" value="Genomic_DNA"/>
</dbReference>
<dbReference type="PROSITE" id="PS50930">
    <property type="entry name" value="HTH_LYTTR"/>
    <property type="match status" value="1"/>
</dbReference>
<feature type="transmembrane region" description="Helical" evidence="1">
    <location>
        <begin position="7"/>
        <end position="26"/>
    </location>
</feature>
<reference evidence="3 4" key="1">
    <citation type="submission" date="2016-10" db="EMBL/GenBank/DDBJ databases">
        <authorList>
            <person name="de Groot N.N."/>
        </authorList>
    </citation>
    <scope>NUCLEOTIDE SEQUENCE [LARGE SCALE GENOMIC DNA]</scope>
    <source>
        <strain evidence="3 4">DSM 28010</strain>
    </source>
</reference>